<reference evidence="1 2" key="1">
    <citation type="journal article" date="2009" name="Int. J. Syst. Evol. Microbiol.">
        <title>Nocardioides caeni sp. nov., isolated from wastewater.</title>
        <authorList>
            <person name="Yoon J.H."/>
            <person name="Kang S.J."/>
            <person name="Park S."/>
            <person name="Kim W."/>
            <person name="Oh T.K."/>
        </authorList>
    </citation>
    <scope>NUCLEOTIDE SEQUENCE [LARGE SCALE GENOMIC DNA]</scope>
    <source>
        <strain evidence="1 2">DSM 23134</strain>
    </source>
</reference>
<gene>
    <name evidence="1" type="ORF">E9934_01935</name>
</gene>
<evidence type="ECO:0000313" key="2">
    <source>
        <dbReference type="Proteomes" id="UP000307087"/>
    </source>
</evidence>
<dbReference type="AlphaFoldDB" id="A0A4S8NQJ7"/>
<dbReference type="RefSeq" id="WP_136561126.1">
    <property type="nucleotide sequence ID" value="NZ_BAABLS010000002.1"/>
</dbReference>
<keyword evidence="2" id="KW-1185">Reference proteome</keyword>
<dbReference type="OrthoDB" id="4548041at2"/>
<dbReference type="InterPro" id="IPR009012">
    <property type="entry name" value="GrpE_head"/>
</dbReference>
<proteinExistence type="predicted"/>
<accession>A0A4S8NQJ7</accession>
<protein>
    <submittedName>
        <fullName evidence="1">Nucleotide exchange factor GrpE</fullName>
    </submittedName>
</protein>
<comment type="caution">
    <text evidence="1">The sequence shown here is derived from an EMBL/GenBank/DDBJ whole genome shotgun (WGS) entry which is preliminary data.</text>
</comment>
<evidence type="ECO:0000313" key="1">
    <source>
        <dbReference type="EMBL" id="THV18412.1"/>
    </source>
</evidence>
<sequence>MADPSLQDLVDAVSDLGRIVSRQGATLDRLVDDSRAAAARARAGADVPLLVDLLALHRDASACAASARSRREREAFTAMAGGLQRLVEGRGGRLVMPVDGDAFDALTMEAAEIEDTDVADHDRTVARVLEPGLVLTEVGRSVRPARVVVRRLTAG</sequence>
<dbReference type="Gene3D" id="2.30.22.10">
    <property type="entry name" value="Head domain of nucleotide exchange factor GrpE"/>
    <property type="match status" value="1"/>
</dbReference>
<dbReference type="Proteomes" id="UP000307087">
    <property type="component" value="Unassembled WGS sequence"/>
</dbReference>
<organism evidence="1 2">
    <name type="scientific">Nocardioides caeni</name>
    <dbReference type="NCBI Taxonomy" id="574700"/>
    <lineage>
        <taxon>Bacteria</taxon>
        <taxon>Bacillati</taxon>
        <taxon>Actinomycetota</taxon>
        <taxon>Actinomycetes</taxon>
        <taxon>Propionibacteriales</taxon>
        <taxon>Nocardioidaceae</taxon>
        <taxon>Nocardioides</taxon>
    </lineage>
</organism>
<dbReference type="EMBL" id="STGW01000001">
    <property type="protein sequence ID" value="THV18412.1"/>
    <property type="molecule type" value="Genomic_DNA"/>
</dbReference>
<name>A0A4S8NQJ7_9ACTN</name>
<dbReference type="GO" id="GO:0006457">
    <property type="term" value="P:protein folding"/>
    <property type="evidence" value="ECO:0007669"/>
    <property type="project" value="InterPro"/>
</dbReference>